<dbReference type="GO" id="GO:0005737">
    <property type="term" value="C:cytoplasm"/>
    <property type="evidence" value="ECO:0007669"/>
    <property type="project" value="TreeGrafter"/>
</dbReference>
<protein>
    <recommendedName>
        <fullName evidence="1">Prolyl 3,4-dihydroxylase TPA1/OFD1 N-terminal domain-containing protein</fullName>
    </recommendedName>
</protein>
<dbReference type="Proteomes" id="UP000442714">
    <property type="component" value="Unassembled WGS sequence"/>
</dbReference>
<reference evidence="2 3" key="1">
    <citation type="submission" date="2019-12" db="EMBL/GenBank/DDBJ databases">
        <title>Genomic-based taxomic classification of the family Erythrobacteraceae.</title>
        <authorList>
            <person name="Xu L."/>
        </authorList>
    </citation>
    <scope>NUCLEOTIDE SEQUENCE [LARGE SCALE GENOMIC DNA]</scope>
    <source>
        <strain evidence="2 3">KCTC 52763</strain>
    </source>
</reference>
<feature type="domain" description="Prolyl 3,4-dihydroxylase TPA1/OFD1 N-terminal" evidence="1">
    <location>
        <begin position="152"/>
        <end position="245"/>
    </location>
</feature>
<keyword evidence="3" id="KW-1185">Reference proteome</keyword>
<dbReference type="OrthoDB" id="9783171at2"/>
<dbReference type="Pfam" id="PF13661">
    <property type="entry name" value="2OG-FeII_Oxy_4"/>
    <property type="match status" value="1"/>
</dbReference>
<organism evidence="2 3">
    <name type="scientific">Pontixanthobacter aquaemixtae</name>
    <dbReference type="NCBI Taxonomy" id="1958940"/>
    <lineage>
        <taxon>Bacteria</taxon>
        <taxon>Pseudomonadati</taxon>
        <taxon>Pseudomonadota</taxon>
        <taxon>Alphaproteobacteria</taxon>
        <taxon>Sphingomonadales</taxon>
        <taxon>Erythrobacteraceae</taxon>
        <taxon>Pontixanthobacter</taxon>
    </lineage>
</organism>
<dbReference type="PANTHER" id="PTHR12117:SF0">
    <property type="entry name" value="PROLYL 3-HYDROXYLASE OGFOD1"/>
    <property type="match status" value="1"/>
</dbReference>
<evidence type="ECO:0000313" key="3">
    <source>
        <dbReference type="Proteomes" id="UP000442714"/>
    </source>
</evidence>
<dbReference type="EMBL" id="WTYX01000001">
    <property type="protein sequence ID" value="MXO89483.1"/>
    <property type="molecule type" value="Genomic_DNA"/>
</dbReference>
<proteinExistence type="predicted"/>
<dbReference type="RefSeq" id="WP_160602877.1">
    <property type="nucleotide sequence ID" value="NZ_WTYX01000001.1"/>
</dbReference>
<comment type="caution">
    <text evidence="2">The sequence shown here is derived from an EMBL/GenBank/DDBJ whole genome shotgun (WGS) entry which is preliminary data.</text>
</comment>
<evidence type="ECO:0000313" key="2">
    <source>
        <dbReference type="EMBL" id="MXO89483.1"/>
    </source>
</evidence>
<dbReference type="InterPro" id="IPR051842">
    <property type="entry name" value="uS12_prolyl_hydroxylase"/>
</dbReference>
<gene>
    <name evidence="2" type="ORF">GRI41_01480</name>
</gene>
<dbReference type="InterPro" id="IPR039558">
    <property type="entry name" value="TPA1/OFD1_N"/>
</dbReference>
<name>A0A844ZP23_9SPHN</name>
<sequence>MSQKLFEINPDLDRKALAKQFAVNKRIQIRDVLTRETAEEIRMILSKQTQWGMAMKAGSDNPTGADQVRAEALKTQEGQQQLQQLAQASHEAAAKGDYAFRYAHYSLVEAYLEKWNEGGPHDLILEYLNAEDFLQLVREVTGINELIKADGQATLYAPQHFLAQHTDSHVGEGWRVAYVMNFAIDDWKPDWGGYLNFFDEDGDIIQGFKPRFNALNLFAVPQAHGVSYVPPFAPLGRLAITGWLRDQ</sequence>
<dbReference type="AlphaFoldDB" id="A0A844ZP23"/>
<dbReference type="GO" id="GO:0031543">
    <property type="term" value="F:peptidyl-proline dioxygenase activity"/>
    <property type="evidence" value="ECO:0007669"/>
    <property type="project" value="TreeGrafter"/>
</dbReference>
<dbReference type="Gene3D" id="2.60.120.620">
    <property type="entry name" value="q2cbj1_9rhob like domain"/>
    <property type="match status" value="1"/>
</dbReference>
<dbReference type="PANTHER" id="PTHR12117">
    <property type="entry name" value="HISTONE ACETYLTRANSFERASE COMPLEX"/>
    <property type="match status" value="1"/>
</dbReference>
<dbReference type="GO" id="GO:0006449">
    <property type="term" value="P:regulation of translational termination"/>
    <property type="evidence" value="ECO:0007669"/>
    <property type="project" value="TreeGrafter"/>
</dbReference>
<accession>A0A844ZP23</accession>
<evidence type="ECO:0000259" key="1">
    <source>
        <dbReference type="Pfam" id="PF13661"/>
    </source>
</evidence>